<dbReference type="InterPro" id="IPR001818">
    <property type="entry name" value="Pept_M10_metallopeptidase"/>
</dbReference>
<keyword evidence="5" id="KW-0800">Toxin</keyword>
<evidence type="ECO:0000256" key="10">
    <source>
        <dbReference type="ARBA" id="ARBA00022833"/>
    </source>
</evidence>
<keyword evidence="12" id="KW-0843">Virulence</keyword>
<feature type="coiled-coil region" evidence="14">
    <location>
        <begin position="74"/>
        <end position="116"/>
    </location>
</feature>
<dbReference type="AlphaFoldDB" id="A0AAN1C3P5"/>
<dbReference type="InterPro" id="IPR001343">
    <property type="entry name" value="Hemolysn_Ca-bd"/>
</dbReference>
<keyword evidence="9" id="KW-0378">Hydrolase</keyword>
<evidence type="ECO:0000256" key="7">
    <source>
        <dbReference type="ARBA" id="ARBA00022723"/>
    </source>
</evidence>
<protein>
    <submittedName>
        <fullName evidence="17">Metalloprotease</fullName>
    </submittedName>
</protein>
<evidence type="ECO:0000259" key="16">
    <source>
        <dbReference type="Pfam" id="PF08548"/>
    </source>
</evidence>
<dbReference type="GO" id="GO:0004222">
    <property type="term" value="F:metalloendopeptidase activity"/>
    <property type="evidence" value="ECO:0007669"/>
    <property type="project" value="InterPro"/>
</dbReference>
<keyword evidence="4" id="KW-0964">Secreted</keyword>
<keyword evidence="10" id="KW-0862">Zinc</keyword>
<dbReference type="SUPFAM" id="SSF55486">
    <property type="entry name" value="Metalloproteases ('zincins'), catalytic domain"/>
    <property type="match status" value="1"/>
</dbReference>
<dbReference type="PANTHER" id="PTHR38340:SF1">
    <property type="entry name" value="S-LAYER PROTEIN"/>
    <property type="match status" value="1"/>
</dbReference>
<dbReference type="EMBL" id="CP021694">
    <property type="protein sequence ID" value="ARX35957.1"/>
    <property type="molecule type" value="Genomic_DNA"/>
</dbReference>
<accession>A0AAN1C3P5</accession>
<dbReference type="PANTHER" id="PTHR38340">
    <property type="entry name" value="S-LAYER PROTEIN"/>
    <property type="match status" value="1"/>
</dbReference>
<dbReference type="PRINTS" id="PR01488">
    <property type="entry name" value="RTXTOXINA"/>
</dbReference>
<dbReference type="Proteomes" id="UP000195540">
    <property type="component" value="Chromosome"/>
</dbReference>
<dbReference type="InterPro" id="IPR003995">
    <property type="entry name" value="RTX_toxin_determinant-A"/>
</dbReference>
<dbReference type="Pfam" id="PF08548">
    <property type="entry name" value="Peptidase_M10_C"/>
    <property type="match status" value="1"/>
</dbReference>
<dbReference type="GO" id="GO:0090729">
    <property type="term" value="F:toxin activity"/>
    <property type="evidence" value="ECO:0007669"/>
    <property type="project" value="UniProtKB-KW"/>
</dbReference>
<dbReference type="RefSeq" id="WP_087726703.1">
    <property type="nucleotide sequence ID" value="NZ_BGKV01000028.1"/>
</dbReference>
<keyword evidence="8" id="KW-0677">Repeat</keyword>
<evidence type="ECO:0000256" key="4">
    <source>
        <dbReference type="ARBA" id="ARBA00022525"/>
    </source>
</evidence>
<dbReference type="InterPro" id="IPR050557">
    <property type="entry name" value="RTX_toxin/Mannuronan_C5-epim"/>
</dbReference>
<evidence type="ECO:0000256" key="11">
    <source>
        <dbReference type="ARBA" id="ARBA00022837"/>
    </source>
</evidence>
<dbReference type="GO" id="GO:0031012">
    <property type="term" value="C:extracellular matrix"/>
    <property type="evidence" value="ECO:0007669"/>
    <property type="project" value="InterPro"/>
</dbReference>
<evidence type="ECO:0000256" key="13">
    <source>
        <dbReference type="ARBA" id="ARBA00023136"/>
    </source>
</evidence>
<evidence type="ECO:0000256" key="3">
    <source>
        <dbReference type="ARBA" id="ARBA00004613"/>
    </source>
</evidence>
<evidence type="ECO:0000256" key="2">
    <source>
        <dbReference type="ARBA" id="ARBA00004370"/>
    </source>
</evidence>
<dbReference type="InterPro" id="IPR011049">
    <property type="entry name" value="Serralysin-like_metalloprot_C"/>
</dbReference>
<keyword evidence="14" id="KW-0175">Coiled coil</keyword>
<comment type="subcellular location">
    <subcellularLocation>
        <location evidence="2">Membrane</location>
    </subcellularLocation>
    <subcellularLocation>
        <location evidence="3">Secreted</location>
    </subcellularLocation>
</comment>
<proteinExistence type="predicted"/>
<dbReference type="InterPro" id="IPR013858">
    <property type="entry name" value="Peptidase_M10B_C"/>
</dbReference>
<dbReference type="GO" id="GO:0016020">
    <property type="term" value="C:membrane"/>
    <property type="evidence" value="ECO:0007669"/>
    <property type="project" value="UniProtKB-SubCell"/>
</dbReference>
<dbReference type="SUPFAM" id="SSF51120">
    <property type="entry name" value="beta-Roll"/>
    <property type="match status" value="2"/>
</dbReference>
<evidence type="ECO:0000256" key="9">
    <source>
        <dbReference type="ARBA" id="ARBA00022801"/>
    </source>
</evidence>
<evidence type="ECO:0000256" key="12">
    <source>
        <dbReference type="ARBA" id="ARBA00023026"/>
    </source>
</evidence>
<keyword evidence="13" id="KW-0472">Membrane</keyword>
<feature type="domain" description="Peptidase M10 metallopeptidase" evidence="15">
    <location>
        <begin position="139"/>
        <end position="334"/>
    </location>
</feature>
<dbReference type="Pfam" id="PF00353">
    <property type="entry name" value="HemolysinCabind"/>
    <property type="match status" value="3"/>
</dbReference>
<keyword evidence="7" id="KW-0479">Metal-binding</keyword>
<evidence type="ECO:0000256" key="8">
    <source>
        <dbReference type="ARBA" id="ARBA00022737"/>
    </source>
</evidence>
<evidence type="ECO:0000256" key="5">
    <source>
        <dbReference type="ARBA" id="ARBA00022656"/>
    </source>
</evidence>
<evidence type="ECO:0000313" key="18">
    <source>
        <dbReference type="Proteomes" id="UP000195540"/>
    </source>
</evidence>
<keyword evidence="6" id="KW-0645">Protease</keyword>
<dbReference type="GO" id="GO:0006508">
    <property type="term" value="P:proteolysis"/>
    <property type="evidence" value="ECO:0007669"/>
    <property type="project" value="UniProtKB-KW"/>
</dbReference>
<evidence type="ECO:0000256" key="6">
    <source>
        <dbReference type="ARBA" id="ARBA00022670"/>
    </source>
</evidence>
<sequence length="654" mass="73717">MKLIKNTKKPTFFYLLDGVISTGAISGWPKNSIDGTTHLTYTFPNYSERSENIRNKHPITESQKKEALKELAEYYKLDYEIEKMKKELKAIEDKDSEGFQKRIEEINQDIKSKSERSGQIIKNIPLYFLATPMTIFPHQQEVITEILQLASDFADLTFTRVPIQKNANLKFGYFNHFYKDSTTFFMTRGNGGFAQYPNYNGTPIKEIGPNEDYDIPGTIFINLATHEFYKWENGDNIDKYIENEANPGDLYNYHDNNQVAIIKSTDVLLNETMKSKHKLGSYEYLCFIHELGHALGLMHINVYLKNIKNDAILTYKYSVMAYQFADIKDADFAGLYPMTFMLVDILLLQYLYGPNMTTRLENNTYGFNSNTGRAAYSLNSIEDKLVSCIWDAGGIDTLDFSLYTVNQVINLNEGCFSDIGGLRSNISIAYNTIIENAIGGKGDDTLIGNPFDNNLIGGDGNDLFYGGDGNDLFYGGSGNDVIYGEMGNDVLYGDDGDDMLIDYYGANMLNGGKGNDRICVASMDRGLPGRNIILGGEGDDEIYLGTGTHRITGGQGNDTFNFFCYEGVESNSSIWDFEKNKDKITLITRDYRKIDISKMKKVDKLSGDKNEFSLNHNKPANKTIIDISTSSNDDKSIVHIEIVGIFNHDELFAV</sequence>
<keyword evidence="11" id="KW-0106">Calcium</keyword>
<evidence type="ECO:0000313" key="17">
    <source>
        <dbReference type="EMBL" id="ARX35957.1"/>
    </source>
</evidence>
<dbReference type="Gene3D" id="2.150.10.10">
    <property type="entry name" value="Serralysin-like metalloprotease, C-terminal"/>
    <property type="match status" value="2"/>
</dbReference>
<dbReference type="GO" id="GO:0005509">
    <property type="term" value="F:calcium ion binding"/>
    <property type="evidence" value="ECO:0007669"/>
    <property type="project" value="InterPro"/>
</dbReference>
<dbReference type="Gene3D" id="3.40.390.10">
    <property type="entry name" value="Collagenase (Catalytic Domain)"/>
    <property type="match status" value="1"/>
</dbReference>
<dbReference type="PRINTS" id="PR00313">
    <property type="entry name" value="CABNDNGRPT"/>
</dbReference>
<reference evidence="17 18" key="1">
    <citation type="submission" date="2017-05" db="EMBL/GenBank/DDBJ databases">
        <title>Whole genome sequencing of Proteus mirabilis AR_0155.</title>
        <authorList>
            <person name="Conlan S."/>
            <person name="Thomas P.J."/>
            <person name="Mullikin J."/>
            <person name="Frank K.M."/>
            <person name="Segre J.A."/>
        </authorList>
    </citation>
    <scope>NUCLEOTIDE SEQUENCE [LARGE SCALE GENOMIC DNA]</scope>
    <source>
        <strain evidence="17 18">AR_0155</strain>
    </source>
</reference>
<dbReference type="InterPro" id="IPR024079">
    <property type="entry name" value="MetalloPept_cat_dom_sf"/>
</dbReference>
<comment type="cofactor">
    <cofactor evidence="1">
        <name>Ca(2+)</name>
        <dbReference type="ChEBI" id="CHEBI:29108"/>
    </cofactor>
</comment>
<evidence type="ECO:0000256" key="1">
    <source>
        <dbReference type="ARBA" id="ARBA00001913"/>
    </source>
</evidence>
<evidence type="ECO:0000259" key="15">
    <source>
        <dbReference type="Pfam" id="PF00413"/>
    </source>
</evidence>
<dbReference type="Pfam" id="PF00413">
    <property type="entry name" value="Peptidase_M10"/>
    <property type="match status" value="1"/>
</dbReference>
<organism evidence="17 18">
    <name type="scientific">Proteus mirabilis</name>
    <dbReference type="NCBI Taxonomy" id="584"/>
    <lineage>
        <taxon>Bacteria</taxon>
        <taxon>Pseudomonadati</taxon>
        <taxon>Pseudomonadota</taxon>
        <taxon>Gammaproteobacteria</taxon>
        <taxon>Enterobacterales</taxon>
        <taxon>Morganellaceae</taxon>
        <taxon>Proteus</taxon>
    </lineage>
</organism>
<name>A0AAN1C3P5_PROMI</name>
<dbReference type="GO" id="GO:0008270">
    <property type="term" value="F:zinc ion binding"/>
    <property type="evidence" value="ECO:0007669"/>
    <property type="project" value="InterPro"/>
</dbReference>
<keyword evidence="17" id="KW-0482">Metalloprotease</keyword>
<dbReference type="GO" id="GO:0005615">
    <property type="term" value="C:extracellular space"/>
    <property type="evidence" value="ECO:0007669"/>
    <property type="project" value="InterPro"/>
</dbReference>
<feature type="domain" description="Peptidase M10 serralysin C-terminal" evidence="16">
    <location>
        <begin position="355"/>
        <end position="645"/>
    </location>
</feature>
<evidence type="ECO:0000256" key="14">
    <source>
        <dbReference type="SAM" id="Coils"/>
    </source>
</evidence>
<gene>
    <name evidence="17" type="ORF">AM402_18105</name>
</gene>